<name>A0A286GPV4_9ACTN</name>
<dbReference type="GO" id="GO:0006950">
    <property type="term" value="P:response to stress"/>
    <property type="evidence" value="ECO:0007669"/>
    <property type="project" value="TreeGrafter"/>
</dbReference>
<dbReference type="InterPro" id="IPR036388">
    <property type="entry name" value="WH-like_DNA-bd_sf"/>
</dbReference>
<evidence type="ECO:0000313" key="3">
    <source>
        <dbReference type="Proteomes" id="UP000219482"/>
    </source>
</evidence>
<dbReference type="InterPro" id="IPR036390">
    <property type="entry name" value="WH_DNA-bd_sf"/>
</dbReference>
<keyword evidence="2" id="KW-0238">DNA-binding</keyword>
<reference evidence="3" key="1">
    <citation type="submission" date="2017-09" db="EMBL/GenBank/DDBJ databases">
        <authorList>
            <person name="Varghese N."/>
            <person name="Submissions S."/>
        </authorList>
    </citation>
    <scope>NUCLEOTIDE SEQUENCE [LARGE SCALE GENOMIC DNA]</scope>
    <source>
        <strain evidence="3">DSM 44270</strain>
    </source>
</reference>
<dbReference type="GO" id="GO:0003700">
    <property type="term" value="F:DNA-binding transcription factor activity"/>
    <property type="evidence" value="ECO:0007669"/>
    <property type="project" value="InterPro"/>
</dbReference>
<keyword evidence="3" id="KW-1185">Reference proteome</keyword>
<dbReference type="EMBL" id="OCNK01000002">
    <property type="protein sequence ID" value="SOD97575.1"/>
    <property type="molecule type" value="Genomic_DNA"/>
</dbReference>
<dbReference type="Proteomes" id="UP000219482">
    <property type="component" value="Unassembled WGS sequence"/>
</dbReference>
<dbReference type="PANTHER" id="PTHR33164">
    <property type="entry name" value="TRANSCRIPTIONAL REGULATOR, MARR FAMILY"/>
    <property type="match status" value="1"/>
</dbReference>
<dbReference type="GO" id="GO:0003677">
    <property type="term" value="F:DNA binding"/>
    <property type="evidence" value="ECO:0007669"/>
    <property type="project" value="UniProtKB-KW"/>
</dbReference>
<protein>
    <submittedName>
        <fullName evidence="2">DNA-binding transcriptional regulator, MarR family</fullName>
    </submittedName>
</protein>
<dbReference type="SMART" id="SM00347">
    <property type="entry name" value="HTH_MARR"/>
    <property type="match status" value="1"/>
</dbReference>
<dbReference type="AlphaFoldDB" id="A0A286GPV4"/>
<dbReference type="PROSITE" id="PS50995">
    <property type="entry name" value="HTH_MARR_2"/>
    <property type="match status" value="1"/>
</dbReference>
<dbReference type="Gene3D" id="1.10.10.10">
    <property type="entry name" value="Winged helix-like DNA-binding domain superfamily/Winged helix DNA-binding domain"/>
    <property type="match status" value="1"/>
</dbReference>
<dbReference type="Pfam" id="PF12802">
    <property type="entry name" value="MarR_2"/>
    <property type="match status" value="1"/>
</dbReference>
<dbReference type="InterPro" id="IPR000835">
    <property type="entry name" value="HTH_MarR-typ"/>
</dbReference>
<accession>A0A286GPV4</accession>
<evidence type="ECO:0000313" key="2">
    <source>
        <dbReference type="EMBL" id="SOD97575.1"/>
    </source>
</evidence>
<dbReference type="SUPFAM" id="SSF46785">
    <property type="entry name" value="Winged helix' DNA-binding domain"/>
    <property type="match status" value="1"/>
</dbReference>
<evidence type="ECO:0000259" key="1">
    <source>
        <dbReference type="PROSITE" id="PS50995"/>
    </source>
</evidence>
<feature type="domain" description="HTH marR-type" evidence="1">
    <location>
        <begin position="1"/>
        <end position="132"/>
    </location>
</feature>
<sequence length="146" mass="15848">MLVDFVTRLMSGGESDGLDALIGSDLSFSQARTLFLLAKTAESMPIHAIAEGLGLSVAAAGRNVDQLLGLHMVERRESTSDRRVKLVSLTSTGEQLVAQHVEAKRESVKAFTRALPPEQRDQLHRALTDILAGGVLRPRTDQENCL</sequence>
<dbReference type="InterPro" id="IPR039422">
    <property type="entry name" value="MarR/SlyA-like"/>
</dbReference>
<dbReference type="PANTHER" id="PTHR33164:SF57">
    <property type="entry name" value="MARR-FAMILY TRANSCRIPTIONAL REGULATOR"/>
    <property type="match status" value="1"/>
</dbReference>
<proteinExistence type="predicted"/>
<gene>
    <name evidence="2" type="ORF">SAMN06272739_1545</name>
</gene>
<organism evidence="2 3">
    <name type="scientific">Blastococcus haudaquaticus</name>
    <dbReference type="NCBI Taxonomy" id="1938745"/>
    <lineage>
        <taxon>Bacteria</taxon>
        <taxon>Bacillati</taxon>
        <taxon>Actinomycetota</taxon>
        <taxon>Actinomycetes</taxon>
        <taxon>Geodermatophilales</taxon>
        <taxon>Geodermatophilaceae</taxon>
        <taxon>Blastococcus</taxon>
    </lineage>
</organism>